<keyword evidence="13" id="KW-1185">Reference proteome</keyword>
<dbReference type="GO" id="GO:0005886">
    <property type="term" value="C:plasma membrane"/>
    <property type="evidence" value="ECO:0007669"/>
    <property type="project" value="UniProtKB-SubCell"/>
</dbReference>
<feature type="coiled-coil region" evidence="11">
    <location>
        <begin position="71"/>
        <end position="98"/>
    </location>
</feature>
<evidence type="ECO:0000256" key="7">
    <source>
        <dbReference type="ARBA" id="ARBA00022795"/>
    </source>
</evidence>
<dbReference type="PANTHER" id="PTHR38786">
    <property type="entry name" value="FLAGELLAR FLIJ PROTEIN"/>
    <property type="match status" value="1"/>
</dbReference>
<keyword evidence="12" id="KW-0966">Cell projection</keyword>
<gene>
    <name evidence="12" type="primary">fliJ</name>
    <name evidence="12" type="ORF">GZH52_03600</name>
</gene>
<evidence type="ECO:0000313" key="12">
    <source>
        <dbReference type="EMBL" id="NDV11882.1"/>
    </source>
</evidence>
<comment type="caution">
    <text evidence="12">The sequence shown here is derived from an EMBL/GenBank/DDBJ whole genome shotgun (WGS) entry which is preliminary data.</text>
</comment>
<comment type="subcellular location">
    <subcellularLocation>
        <location evidence="1">Cell membrane</location>
        <topology evidence="1">Peripheral membrane protein</topology>
        <orientation evidence="1">Cytoplasmic side</orientation>
    </subcellularLocation>
</comment>
<dbReference type="Pfam" id="PF02050">
    <property type="entry name" value="FliJ"/>
    <property type="match status" value="1"/>
</dbReference>
<keyword evidence="12" id="KW-0969">Cilium</keyword>
<dbReference type="GO" id="GO:0009288">
    <property type="term" value="C:bacterial-type flagellum"/>
    <property type="evidence" value="ECO:0007669"/>
    <property type="project" value="InterPro"/>
</dbReference>
<keyword evidence="8" id="KW-0653">Protein transport</keyword>
<dbReference type="EMBL" id="JAAGAA010000002">
    <property type="protein sequence ID" value="NDV11882.1"/>
    <property type="molecule type" value="Genomic_DNA"/>
</dbReference>
<organism evidence="12 13">
    <name type="scientific">Crenobacter caeni</name>
    <dbReference type="NCBI Taxonomy" id="2705474"/>
    <lineage>
        <taxon>Bacteria</taxon>
        <taxon>Pseudomonadati</taxon>
        <taxon>Pseudomonadota</taxon>
        <taxon>Betaproteobacteria</taxon>
        <taxon>Neisseriales</taxon>
        <taxon>Neisseriaceae</taxon>
        <taxon>Crenobacter</taxon>
    </lineage>
</organism>
<proteinExistence type="inferred from homology"/>
<dbReference type="AlphaFoldDB" id="A0A6B2KNS2"/>
<evidence type="ECO:0000256" key="6">
    <source>
        <dbReference type="ARBA" id="ARBA00022500"/>
    </source>
</evidence>
<evidence type="ECO:0000256" key="2">
    <source>
        <dbReference type="ARBA" id="ARBA00010004"/>
    </source>
</evidence>
<evidence type="ECO:0000256" key="11">
    <source>
        <dbReference type="SAM" id="Coils"/>
    </source>
</evidence>
<dbReference type="RefSeq" id="WP_163315128.1">
    <property type="nucleotide sequence ID" value="NZ_JAAGAA010000002.1"/>
</dbReference>
<dbReference type="InterPro" id="IPR012823">
    <property type="entry name" value="Flagell_FliJ"/>
</dbReference>
<dbReference type="PANTHER" id="PTHR38786:SF1">
    <property type="entry name" value="FLAGELLAR FLIJ PROTEIN"/>
    <property type="match status" value="1"/>
</dbReference>
<protein>
    <recommendedName>
        <fullName evidence="3">Flagellar FliJ protein</fullName>
    </recommendedName>
</protein>
<dbReference type="GO" id="GO:0003774">
    <property type="term" value="F:cytoskeletal motor activity"/>
    <property type="evidence" value="ECO:0007669"/>
    <property type="project" value="InterPro"/>
</dbReference>
<dbReference type="PIRSF" id="PIRSF019404">
    <property type="entry name" value="FliJ"/>
    <property type="match status" value="1"/>
</dbReference>
<dbReference type="GO" id="GO:0071973">
    <property type="term" value="P:bacterial-type flagellum-dependent cell motility"/>
    <property type="evidence" value="ECO:0007669"/>
    <property type="project" value="InterPro"/>
</dbReference>
<dbReference type="PRINTS" id="PR01004">
    <property type="entry name" value="FLGFLIJ"/>
</dbReference>
<keyword evidence="9" id="KW-0472">Membrane</keyword>
<dbReference type="NCBIfam" id="TIGR02473">
    <property type="entry name" value="flagell_FliJ"/>
    <property type="match status" value="1"/>
</dbReference>
<keyword evidence="6" id="KW-0145">Chemotaxis</keyword>
<evidence type="ECO:0000256" key="9">
    <source>
        <dbReference type="ARBA" id="ARBA00023136"/>
    </source>
</evidence>
<dbReference type="Proteomes" id="UP000482578">
    <property type="component" value="Unassembled WGS sequence"/>
</dbReference>
<evidence type="ECO:0000256" key="4">
    <source>
        <dbReference type="ARBA" id="ARBA00022448"/>
    </source>
</evidence>
<comment type="similarity">
    <text evidence="2">Belongs to the FliJ family.</text>
</comment>
<dbReference type="InterPro" id="IPR053716">
    <property type="entry name" value="Flag_assembly_chemotaxis_eff"/>
</dbReference>
<keyword evidence="7" id="KW-1005">Bacterial flagellum biogenesis</keyword>
<dbReference type="GO" id="GO:0015031">
    <property type="term" value="P:protein transport"/>
    <property type="evidence" value="ECO:0007669"/>
    <property type="project" value="UniProtKB-KW"/>
</dbReference>
<sequence>MAGKFDFLIDLAQKAQQQAADRMQAAQAQLAAQEERLAQVDAFIADYQGRLVDAGRGGMGVERYLDFRAFLGKLTDARQTQEREVDRARQRYVLEREAWLAQRRKLKAYQTLAEREAARAQLVERRREQKLVDEFAARNSRRPGTS</sequence>
<dbReference type="Gene3D" id="1.10.287.1700">
    <property type="match status" value="1"/>
</dbReference>
<keyword evidence="5" id="KW-1003">Cell membrane</keyword>
<evidence type="ECO:0000313" key="13">
    <source>
        <dbReference type="Proteomes" id="UP000482578"/>
    </source>
</evidence>
<reference evidence="12 13" key="1">
    <citation type="submission" date="2020-02" db="EMBL/GenBank/DDBJ databases">
        <authorList>
            <person name="Yang Z."/>
        </authorList>
    </citation>
    <scope>NUCLEOTIDE SEQUENCE [LARGE SCALE GENOMIC DNA]</scope>
    <source>
        <strain evidence="12 13">HX-7-9</strain>
    </source>
</reference>
<evidence type="ECO:0000256" key="8">
    <source>
        <dbReference type="ARBA" id="ARBA00022927"/>
    </source>
</evidence>
<dbReference type="GO" id="GO:0044781">
    <property type="term" value="P:bacterial-type flagellum organization"/>
    <property type="evidence" value="ECO:0007669"/>
    <property type="project" value="UniProtKB-KW"/>
</dbReference>
<dbReference type="InterPro" id="IPR018006">
    <property type="entry name" value="Flag_FliJ_proteobac"/>
</dbReference>
<keyword evidence="4" id="KW-0813">Transport</keyword>
<accession>A0A6B2KNS2</accession>
<dbReference type="InterPro" id="IPR052570">
    <property type="entry name" value="FliJ"/>
</dbReference>
<evidence type="ECO:0000256" key="5">
    <source>
        <dbReference type="ARBA" id="ARBA00022475"/>
    </source>
</evidence>
<feature type="coiled-coil region" evidence="11">
    <location>
        <begin position="9"/>
        <end position="36"/>
    </location>
</feature>
<evidence type="ECO:0000256" key="1">
    <source>
        <dbReference type="ARBA" id="ARBA00004413"/>
    </source>
</evidence>
<evidence type="ECO:0000256" key="10">
    <source>
        <dbReference type="ARBA" id="ARBA00023225"/>
    </source>
</evidence>
<keyword evidence="11" id="KW-0175">Coiled coil</keyword>
<name>A0A6B2KNS2_9NEIS</name>
<evidence type="ECO:0000256" key="3">
    <source>
        <dbReference type="ARBA" id="ARBA00020392"/>
    </source>
</evidence>
<dbReference type="GO" id="GO:0006935">
    <property type="term" value="P:chemotaxis"/>
    <property type="evidence" value="ECO:0007669"/>
    <property type="project" value="UniProtKB-KW"/>
</dbReference>
<keyword evidence="10" id="KW-1006">Bacterial flagellum protein export</keyword>
<keyword evidence="12" id="KW-0282">Flagellum</keyword>